<evidence type="ECO:0000256" key="2">
    <source>
        <dbReference type="ARBA" id="ARBA00022729"/>
    </source>
</evidence>
<dbReference type="Gene3D" id="3.40.50.2300">
    <property type="match status" value="2"/>
</dbReference>
<dbReference type="Proteomes" id="UP000248806">
    <property type="component" value="Unassembled WGS sequence"/>
</dbReference>
<dbReference type="PANTHER" id="PTHR47151:SF2">
    <property type="entry name" value="AMINO ACID BINDING PROTEIN"/>
    <property type="match status" value="1"/>
</dbReference>
<evidence type="ECO:0000313" key="5">
    <source>
        <dbReference type="EMBL" id="PZW31974.1"/>
    </source>
</evidence>
<dbReference type="RefSeq" id="WP_111321380.1">
    <property type="nucleotide sequence ID" value="NZ_BIFX01000001.1"/>
</dbReference>
<dbReference type="SUPFAM" id="SSF53822">
    <property type="entry name" value="Periplasmic binding protein-like I"/>
    <property type="match status" value="1"/>
</dbReference>
<dbReference type="PANTHER" id="PTHR47151">
    <property type="entry name" value="LEU/ILE/VAL-BINDING ABC TRANSPORTER SUBUNIT"/>
    <property type="match status" value="1"/>
</dbReference>
<dbReference type="EMBL" id="QKUF01000005">
    <property type="protein sequence ID" value="PZW31974.1"/>
    <property type="molecule type" value="Genomic_DNA"/>
</dbReference>
<evidence type="ECO:0000313" key="6">
    <source>
        <dbReference type="Proteomes" id="UP000248806"/>
    </source>
</evidence>
<dbReference type="AlphaFoldDB" id="A0A326UA16"/>
<dbReference type="OrthoDB" id="9783240at2"/>
<protein>
    <submittedName>
        <fullName evidence="5">Branched-chain amino acid transport system substrate-binding protein</fullName>
    </submittedName>
</protein>
<comment type="caution">
    <text evidence="5">The sequence shown here is derived from an EMBL/GenBank/DDBJ whole genome shotgun (WGS) entry which is preliminary data.</text>
</comment>
<dbReference type="PROSITE" id="PS51257">
    <property type="entry name" value="PROKAR_LIPOPROTEIN"/>
    <property type="match status" value="1"/>
</dbReference>
<accession>A0A326UA16</accession>
<organism evidence="5 6">
    <name type="scientific">Thermosporothrix hazakensis</name>
    <dbReference type="NCBI Taxonomy" id="644383"/>
    <lineage>
        <taxon>Bacteria</taxon>
        <taxon>Bacillati</taxon>
        <taxon>Chloroflexota</taxon>
        <taxon>Ktedonobacteria</taxon>
        <taxon>Ktedonobacterales</taxon>
        <taxon>Thermosporotrichaceae</taxon>
        <taxon>Thermosporothrix</taxon>
    </lineage>
</organism>
<keyword evidence="2 3" id="KW-0732">Signal</keyword>
<dbReference type="Pfam" id="PF13458">
    <property type="entry name" value="Peripla_BP_6"/>
    <property type="match status" value="1"/>
</dbReference>
<dbReference type="CDD" id="cd06342">
    <property type="entry name" value="PBP1_ABC_LIVBP-like"/>
    <property type="match status" value="1"/>
</dbReference>
<gene>
    <name evidence="5" type="ORF">EI42_01999</name>
</gene>
<feature type="chain" id="PRO_5016404042" evidence="3">
    <location>
        <begin position="30"/>
        <end position="443"/>
    </location>
</feature>
<reference evidence="5 6" key="1">
    <citation type="submission" date="2018-06" db="EMBL/GenBank/DDBJ databases">
        <title>Genomic Encyclopedia of Archaeal and Bacterial Type Strains, Phase II (KMG-II): from individual species to whole genera.</title>
        <authorList>
            <person name="Goeker M."/>
        </authorList>
    </citation>
    <scope>NUCLEOTIDE SEQUENCE [LARGE SCALE GENOMIC DNA]</scope>
    <source>
        <strain evidence="5 6">ATCC BAA-1881</strain>
    </source>
</reference>
<dbReference type="InterPro" id="IPR028081">
    <property type="entry name" value="Leu-bd"/>
</dbReference>
<feature type="domain" description="Leucine-binding protein" evidence="4">
    <location>
        <begin position="44"/>
        <end position="424"/>
    </location>
</feature>
<evidence type="ECO:0000256" key="1">
    <source>
        <dbReference type="ARBA" id="ARBA00010062"/>
    </source>
</evidence>
<proteinExistence type="inferred from homology"/>
<keyword evidence="6" id="KW-1185">Reference proteome</keyword>
<evidence type="ECO:0000256" key="3">
    <source>
        <dbReference type="SAM" id="SignalP"/>
    </source>
</evidence>
<sequence>MQRGWSRIFALGSVCSLMLLLFAACGPQAGGNTGSPSGSGSKIIKIGSDFPVSGLDTANGKPAQNGVQLAIKQANDKKMLGDYTLQFVPKDDVGPNGSYSPDVGKKNVTDLIGDALIAGIVGPFNSSVAEAEMPVTNQAPITLIAPSTTNQCLTRSGPEIGCTGADDKVSRLRPTGKVTFFRVAATDDLQGLAMAKFLMGKGYKKAYVIDDTSTYGKGLADVFAREWTKAGGQLVGNRESKQPSNDYGSTVANIKQANPDVIFFGGTDSKGGTQLRRQVLNDPATRNIPFAGGDGLQNYAFASTIGAKGGPTFASQAKVNETVLPSAKQFIEDYNKEFGEAEYGSYSAAAYDCAMIVIQAIKRALDGGAVTPKDSNDTDGAKKFRQAVIDAMTKTNYDGVTGHHSFDQNGDTSNKVISIWQIKESGGKGKYEFVDQLDASKAS</sequence>
<dbReference type="InterPro" id="IPR028082">
    <property type="entry name" value="Peripla_BP_I"/>
</dbReference>
<comment type="similarity">
    <text evidence="1">Belongs to the leucine-binding protein family.</text>
</comment>
<evidence type="ECO:0000259" key="4">
    <source>
        <dbReference type="Pfam" id="PF13458"/>
    </source>
</evidence>
<feature type="signal peptide" evidence="3">
    <location>
        <begin position="1"/>
        <end position="29"/>
    </location>
</feature>
<name>A0A326UA16_THEHA</name>